<dbReference type="EMBL" id="MZMT01000028">
    <property type="protein sequence ID" value="PIO44621.1"/>
    <property type="molecule type" value="Genomic_DNA"/>
</dbReference>
<dbReference type="GO" id="GO:0005886">
    <property type="term" value="C:plasma membrane"/>
    <property type="evidence" value="ECO:0007669"/>
    <property type="project" value="UniProtKB-SubCell"/>
</dbReference>
<dbReference type="NCBIfam" id="NF008453">
    <property type="entry name" value="PRK11308.1"/>
    <property type="match status" value="2"/>
</dbReference>
<feature type="domain" description="ABC transporter" evidence="6">
    <location>
        <begin position="283"/>
        <end position="529"/>
    </location>
</feature>
<feature type="domain" description="ABC transporter" evidence="6">
    <location>
        <begin position="10"/>
        <end position="259"/>
    </location>
</feature>
<evidence type="ECO:0000256" key="5">
    <source>
        <dbReference type="ARBA" id="ARBA00022840"/>
    </source>
</evidence>
<dbReference type="InterPro" id="IPR003439">
    <property type="entry name" value="ABC_transporter-like_ATP-bd"/>
</dbReference>
<dbReference type="InterPro" id="IPR050319">
    <property type="entry name" value="ABC_transp_ATP-bind"/>
</dbReference>
<dbReference type="PROSITE" id="PS00211">
    <property type="entry name" value="ABC_TRANSPORTER_1"/>
    <property type="match status" value="2"/>
</dbReference>
<dbReference type="InterPro" id="IPR013563">
    <property type="entry name" value="Oligopep_ABC_C"/>
</dbReference>
<dbReference type="Gene3D" id="3.40.50.300">
    <property type="entry name" value="P-loop containing nucleotide triphosphate hydrolases"/>
    <property type="match status" value="2"/>
</dbReference>
<accession>A0A2N9VYQ3</accession>
<dbReference type="Proteomes" id="UP000232163">
    <property type="component" value="Unassembled WGS sequence"/>
</dbReference>
<dbReference type="PANTHER" id="PTHR43776:SF7">
    <property type="entry name" value="D,D-DIPEPTIDE TRANSPORT ATP-BINDING PROTEIN DDPF-RELATED"/>
    <property type="match status" value="1"/>
</dbReference>
<keyword evidence="4" id="KW-0547">Nucleotide-binding</keyword>
<proteinExistence type="inferred from homology"/>
<evidence type="ECO:0000313" key="7">
    <source>
        <dbReference type="EMBL" id="PIO44621.1"/>
    </source>
</evidence>
<dbReference type="FunFam" id="3.40.50.300:FF:000016">
    <property type="entry name" value="Oligopeptide ABC transporter ATP-binding component"/>
    <property type="match status" value="1"/>
</dbReference>
<dbReference type="InterPro" id="IPR003593">
    <property type="entry name" value="AAA+_ATPase"/>
</dbReference>
<reference evidence="8" key="1">
    <citation type="journal article" date="2017" name="Int J Environ Stud">
        <title>Does the Miocene-Pliocene relict legume Oxytropis triphylla form nitrogen-fixing nodules with a combination of bacterial strains?</title>
        <authorList>
            <person name="Safronova V."/>
            <person name="Belimov A."/>
            <person name="Sazanova A."/>
            <person name="Kuznetsova I."/>
            <person name="Popova J."/>
            <person name="Andronov E."/>
            <person name="Verkhozina A."/>
            <person name="Tikhonovich I."/>
        </authorList>
    </citation>
    <scope>NUCLEOTIDE SEQUENCE [LARGE SCALE GENOMIC DNA]</scope>
    <source>
        <strain evidence="8">Tri-38</strain>
    </source>
</reference>
<dbReference type="KEGG" id="pht:BLM14_26070"/>
<dbReference type="NCBIfam" id="NF007739">
    <property type="entry name" value="PRK10419.1"/>
    <property type="match status" value="2"/>
</dbReference>
<organism evidence="7 8">
    <name type="scientific">Phyllobacterium zundukense</name>
    <dbReference type="NCBI Taxonomy" id="1867719"/>
    <lineage>
        <taxon>Bacteria</taxon>
        <taxon>Pseudomonadati</taxon>
        <taxon>Pseudomonadota</taxon>
        <taxon>Alphaproteobacteria</taxon>
        <taxon>Hyphomicrobiales</taxon>
        <taxon>Phyllobacteriaceae</taxon>
        <taxon>Phyllobacterium</taxon>
    </lineage>
</organism>
<dbReference type="SUPFAM" id="SSF52540">
    <property type="entry name" value="P-loop containing nucleoside triphosphate hydrolases"/>
    <property type="match status" value="2"/>
</dbReference>
<dbReference type="Pfam" id="PF00005">
    <property type="entry name" value="ABC_tran"/>
    <property type="match status" value="2"/>
</dbReference>
<dbReference type="OrthoDB" id="9802264at2"/>
<name>A0A2N9VYQ3_9HYPH</name>
<evidence type="ECO:0000259" key="6">
    <source>
        <dbReference type="PROSITE" id="PS50893"/>
    </source>
</evidence>
<comment type="caution">
    <text evidence="7">The sequence shown here is derived from an EMBL/GenBank/DDBJ whole genome shotgun (WGS) entry which is preliminary data.</text>
</comment>
<dbReference type="RefSeq" id="WP_100003087.1">
    <property type="nucleotide sequence ID" value="NZ_CP017943.1"/>
</dbReference>
<gene>
    <name evidence="7" type="ORF">B5P45_12230</name>
</gene>
<keyword evidence="8" id="KW-1185">Reference proteome</keyword>
<sequence length="548" mass="59405">MHSSSPLLDVRNLTITFANGPNPTPVVSDVSWRLDAGRTLGIVGESGSGKSLTALALMHLLPEAAAISEKSQILLRGRDIKHLSEPEARNLRGGELAIVFQEPMACLHPMMRVGHQVLEAVRRHNNCSPAEARTRVISLLDEVGLPHPEIIYRRYPHELSGGQQQRVMIAMALAGNPAILIADEPTTALDVTVQAQILKLLRHLQKQRGMAMVFISHDLAVVSSISDDVIVMRDGQLVESGSAAAVLSAPQSPYARMLVAARSRLREPALSSSSDHQRSEVCLEVSNLHAAYHGRGWFKSSVQAVDGVSFSLSRGRTLGLIGESGSGKSTVAKAIVGLLKPTGGDVRMFARSLAAEGWRLSEDLRRQCQIVLQNPYGALNPRLTIEQALREPFSTLSLRPPEGVAARIASGLNEVGLDEGLLRRFPHQLSGGQRQRVCIARALMSEPTLLICDEIVSALDVHVQFQVLQLLKNLQKSRRLSLLFIGHDLDVISFIADEIAVMHRGRIVEQGPARAVISDPKHAYSQELIASAPAFEAVGHAAAELVTC</sequence>
<dbReference type="PANTHER" id="PTHR43776">
    <property type="entry name" value="TRANSPORT ATP-BINDING PROTEIN"/>
    <property type="match status" value="1"/>
</dbReference>
<protein>
    <recommendedName>
        <fullName evidence="6">ABC transporter domain-containing protein</fullName>
    </recommendedName>
</protein>
<dbReference type="GO" id="GO:0005524">
    <property type="term" value="F:ATP binding"/>
    <property type="evidence" value="ECO:0007669"/>
    <property type="project" value="UniProtKB-KW"/>
</dbReference>
<dbReference type="PROSITE" id="PS50893">
    <property type="entry name" value="ABC_TRANSPORTER_2"/>
    <property type="match status" value="2"/>
</dbReference>
<evidence type="ECO:0000256" key="1">
    <source>
        <dbReference type="ARBA" id="ARBA00004417"/>
    </source>
</evidence>
<dbReference type="GO" id="GO:0015833">
    <property type="term" value="P:peptide transport"/>
    <property type="evidence" value="ECO:0007669"/>
    <property type="project" value="InterPro"/>
</dbReference>
<comment type="similarity">
    <text evidence="2">Belongs to the ABC transporter superfamily.</text>
</comment>
<evidence type="ECO:0000256" key="4">
    <source>
        <dbReference type="ARBA" id="ARBA00022741"/>
    </source>
</evidence>
<dbReference type="SMART" id="SM00382">
    <property type="entry name" value="AAA"/>
    <property type="match status" value="2"/>
</dbReference>
<evidence type="ECO:0000256" key="3">
    <source>
        <dbReference type="ARBA" id="ARBA00022448"/>
    </source>
</evidence>
<keyword evidence="3" id="KW-0813">Transport</keyword>
<dbReference type="Pfam" id="PF08352">
    <property type="entry name" value="oligo_HPY"/>
    <property type="match status" value="2"/>
</dbReference>
<dbReference type="CDD" id="cd03257">
    <property type="entry name" value="ABC_NikE_OppD_transporters"/>
    <property type="match status" value="2"/>
</dbReference>
<dbReference type="InterPro" id="IPR017871">
    <property type="entry name" value="ABC_transporter-like_CS"/>
</dbReference>
<dbReference type="InterPro" id="IPR027417">
    <property type="entry name" value="P-loop_NTPase"/>
</dbReference>
<comment type="subcellular location">
    <subcellularLocation>
        <location evidence="1">Cell inner membrane</location>
        <topology evidence="1">Peripheral membrane protein</topology>
    </subcellularLocation>
</comment>
<dbReference type="AlphaFoldDB" id="A0A2N9VYQ3"/>
<evidence type="ECO:0000313" key="8">
    <source>
        <dbReference type="Proteomes" id="UP000232163"/>
    </source>
</evidence>
<dbReference type="GO" id="GO:0055085">
    <property type="term" value="P:transmembrane transport"/>
    <property type="evidence" value="ECO:0007669"/>
    <property type="project" value="UniProtKB-ARBA"/>
</dbReference>
<evidence type="ECO:0000256" key="2">
    <source>
        <dbReference type="ARBA" id="ARBA00005417"/>
    </source>
</evidence>
<keyword evidence="5" id="KW-0067">ATP-binding</keyword>
<dbReference type="GO" id="GO:0016887">
    <property type="term" value="F:ATP hydrolysis activity"/>
    <property type="evidence" value="ECO:0007669"/>
    <property type="project" value="InterPro"/>
</dbReference>